<name>A0A2Z6RNM4_9GLOM</name>
<protein>
    <recommendedName>
        <fullName evidence="3">F-box domain-containing protein</fullName>
    </recommendedName>
</protein>
<sequence>MTSPRLPNECIYDILKFLKSHRSTLYNCLLVNRFWCKVTISILYANPFKNLTHKKNYKIILNFILCFNEEEILKLKNEFEQVFIIHDINLNNNNNYKPLFNYLKYLKTFHFKIINSVISNWIKYYLNLSHMHNKFYKKFIPLFYDSILIQCNNIKKLNIFLDGDHDICYKICSNQYFISNLTNLNSLDLIIKDNETTQQFLGNIMNLCTKLGGLGISFKPKYSNNRHNNINYIDDTTKEKLYTLIQKQHHLELFKLSYGDILLYKILFPLLEFQYHTLIYIEFEKIYFSNNYIFNELIKFSNLKYLKFSNCEDALLDHQYEILNLASFKLKDLMLIDLDNFYNKIKLNMIKYLGASLQKLLLKGGIPTTPILESVSTYCLNLITLEIDTLSYAYHLSSFSYTGDYSVEKQLFKDLAKLPTSLKEISLFYYLCNPLVSFKYFLDNCHVCLEIINLNGSVNSLLPLEVILNYINRCNNSLKFLGIMGSYNDLNDDELKFLDQIKAKEVIVDFYSVRNYDDDDFTV</sequence>
<reference evidence="1 2" key="1">
    <citation type="submission" date="2017-11" db="EMBL/GenBank/DDBJ databases">
        <title>The genome of Rhizophagus clarus HR1 reveals common genetic basis of auxotrophy among arbuscular mycorrhizal fungi.</title>
        <authorList>
            <person name="Kobayashi Y."/>
        </authorList>
    </citation>
    <scope>NUCLEOTIDE SEQUENCE [LARGE SCALE GENOMIC DNA]</scope>
    <source>
        <strain evidence="1 2">HR1</strain>
    </source>
</reference>
<evidence type="ECO:0000313" key="1">
    <source>
        <dbReference type="EMBL" id="GBB99814.1"/>
    </source>
</evidence>
<comment type="caution">
    <text evidence="1">The sequence shown here is derived from an EMBL/GenBank/DDBJ whole genome shotgun (WGS) entry which is preliminary data.</text>
</comment>
<organism evidence="1 2">
    <name type="scientific">Rhizophagus clarus</name>
    <dbReference type="NCBI Taxonomy" id="94130"/>
    <lineage>
        <taxon>Eukaryota</taxon>
        <taxon>Fungi</taxon>
        <taxon>Fungi incertae sedis</taxon>
        <taxon>Mucoromycota</taxon>
        <taxon>Glomeromycotina</taxon>
        <taxon>Glomeromycetes</taxon>
        <taxon>Glomerales</taxon>
        <taxon>Glomeraceae</taxon>
        <taxon>Rhizophagus</taxon>
    </lineage>
</organism>
<dbReference type="EMBL" id="BEXD01002935">
    <property type="protein sequence ID" value="GBB99814.1"/>
    <property type="molecule type" value="Genomic_DNA"/>
</dbReference>
<gene>
    <name evidence="1" type="ORF">RclHR1_03640010</name>
</gene>
<evidence type="ECO:0000313" key="2">
    <source>
        <dbReference type="Proteomes" id="UP000247702"/>
    </source>
</evidence>
<keyword evidence="2" id="KW-1185">Reference proteome</keyword>
<dbReference type="Proteomes" id="UP000247702">
    <property type="component" value="Unassembled WGS sequence"/>
</dbReference>
<evidence type="ECO:0008006" key="3">
    <source>
        <dbReference type="Google" id="ProtNLM"/>
    </source>
</evidence>
<proteinExistence type="predicted"/>
<dbReference type="AlphaFoldDB" id="A0A2Z6RNM4"/>
<accession>A0A2Z6RNM4</accession>